<feature type="region of interest" description="Disordered" evidence="1">
    <location>
        <begin position="66"/>
        <end position="104"/>
    </location>
</feature>
<evidence type="ECO:0000313" key="2">
    <source>
        <dbReference type="EMBL" id="QSE77001.1"/>
    </source>
</evidence>
<reference evidence="2 3" key="1">
    <citation type="submission" date="2021-02" db="EMBL/GenBank/DDBJ databases">
        <title>Complete genome sequence of Lactococcus lactis strain K_LL004.</title>
        <authorList>
            <person name="Kim H.B."/>
        </authorList>
    </citation>
    <scope>NUCLEOTIDE SEQUENCE [LARGE SCALE GENOMIC DNA]</scope>
    <source>
        <strain evidence="2 3">K_LL004</strain>
    </source>
</reference>
<proteinExistence type="predicted"/>
<dbReference type="RefSeq" id="WP_205872141.1">
    <property type="nucleotide sequence ID" value="NZ_CP070872.1"/>
</dbReference>
<sequence>MNYEEFLKSKHIAERWGEAQAAFESIESTTEVAYYQELLNDFYDYIQDLERQLFITDQTVSPQLRASDPASFLTSRSVPLPLEPTPSQGETLTGEEDPWFGFND</sequence>
<gene>
    <name evidence="2" type="ORF">JW886_01685</name>
</gene>
<dbReference type="AlphaFoldDB" id="A0AA45KIW6"/>
<dbReference type="Proteomes" id="UP000663608">
    <property type="component" value="Chromosome"/>
</dbReference>
<evidence type="ECO:0000256" key="1">
    <source>
        <dbReference type="SAM" id="MobiDB-lite"/>
    </source>
</evidence>
<evidence type="ECO:0000313" key="3">
    <source>
        <dbReference type="Proteomes" id="UP000663608"/>
    </source>
</evidence>
<name>A0AA45KIW6_9LACT</name>
<protein>
    <submittedName>
        <fullName evidence="2">Uncharacterized protein</fullName>
    </submittedName>
</protein>
<dbReference type="EMBL" id="CP070872">
    <property type="protein sequence ID" value="QSE77001.1"/>
    <property type="molecule type" value="Genomic_DNA"/>
</dbReference>
<accession>A0AA45KIW6</accession>
<keyword evidence="3" id="KW-1185">Reference proteome</keyword>
<dbReference type="KEGG" id="lti:JW886_01685"/>
<organism evidence="2 3">
    <name type="scientific">Lactococcus taiwanensis</name>
    <dbReference type="NCBI Taxonomy" id="1151742"/>
    <lineage>
        <taxon>Bacteria</taxon>
        <taxon>Bacillati</taxon>
        <taxon>Bacillota</taxon>
        <taxon>Bacilli</taxon>
        <taxon>Lactobacillales</taxon>
        <taxon>Streptococcaceae</taxon>
        <taxon>Lactococcus</taxon>
    </lineage>
</organism>